<reference evidence="1 2" key="1">
    <citation type="submission" date="2018-06" db="EMBL/GenBank/DDBJ databases">
        <title>Comparative genomics reveals the genomic features of Rhizophagus irregularis, R. cerebriforme, R. diaphanum and Gigaspora rosea, and their symbiotic lifestyle signature.</title>
        <authorList>
            <person name="Morin E."/>
            <person name="San Clemente H."/>
            <person name="Chen E.C.H."/>
            <person name="De La Providencia I."/>
            <person name="Hainaut M."/>
            <person name="Kuo A."/>
            <person name="Kohler A."/>
            <person name="Murat C."/>
            <person name="Tang N."/>
            <person name="Roy S."/>
            <person name="Loubradou J."/>
            <person name="Henrissat B."/>
            <person name="Grigoriev I.V."/>
            <person name="Corradi N."/>
            <person name="Roux C."/>
            <person name="Martin F.M."/>
        </authorList>
    </citation>
    <scope>NUCLEOTIDE SEQUENCE [LARGE SCALE GENOMIC DNA]</scope>
    <source>
        <strain evidence="1 2">DAOM 227022</strain>
    </source>
</reference>
<dbReference type="Gene3D" id="3.30.710.10">
    <property type="entry name" value="Potassium Channel Kv1.1, Chain A"/>
    <property type="match status" value="1"/>
</dbReference>
<evidence type="ECO:0000313" key="1">
    <source>
        <dbReference type="EMBL" id="RIA81576.1"/>
    </source>
</evidence>
<organism evidence="1 2">
    <name type="scientific">Glomus cerebriforme</name>
    <dbReference type="NCBI Taxonomy" id="658196"/>
    <lineage>
        <taxon>Eukaryota</taxon>
        <taxon>Fungi</taxon>
        <taxon>Fungi incertae sedis</taxon>
        <taxon>Mucoromycota</taxon>
        <taxon>Glomeromycotina</taxon>
        <taxon>Glomeromycetes</taxon>
        <taxon>Glomerales</taxon>
        <taxon>Glomeraceae</taxon>
        <taxon>Glomus</taxon>
    </lineage>
</organism>
<dbReference type="Proteomes" id="UP000265703">
    <property type="component" value="Unassembled WGS sequence"/>
</dbReference>
<dbReference type="OrthoDB" id="2398535at2759"/>
<protein>
    <recommendedName>
        <fullName evidence="3">BTB domain-containing protein</fullName>
    </recommendedName>
</protein>
<gene>
    <name evidence="1" type="ORF">C1645_881535</name>
</gene>
<accession>A0A397SA19</accession>
<dbReference type="InterPro" id="IPR011333">
    <property type="entry name" value="SKP1/BTB/POZ_sf"/>
</dbReference>
<name>A0A397SA19_9GLOM</name>
<dbReference type="EMBL" id="QKYT01000774">
    <property type="protein sequence ID" value="RIA81576.1"/>
    <property type="molecule type" value="Genomic_DNA"/>
</dbReference>
<keyword evidence="2" id="KW-1185">Reference proteome</keyword>
<comment type="caution">
    <text evidence="1">The sequence shown here is derived from an EMBL/GenBank/DDBJ whole genome shotgun (WGS) entry which is preliminary data.</text>
</comment>
<proteinExistence type="predicted"/>
<dbReference type="AlphaFoldDB" id="A0A397SA19"/>
<sequence length="267" mass="30813">MEIILEYTYTGSIKQESLTENNIIETFFAADYFQLSGLQDFIMKTFKNFLRNNNIENLPELLSKVAETMPLMEDNNFLNLLIESVATIPLNTIEFGRLSIAGLQYLLYYTYEKEKPFVTPEYEVFRYSAILAAKQVSNDAFKSLIKKLPALEQLKQIVQVKNKFIIDHQKVAKELEPLFNEADYVWDQSALCASENFDYEIFAGYQPTGWVLSSNGYCWNSNKSLADYCPRFGDQVSGWNNLPSKLYPVVSLGYPGRFQIQPYQDYA</sequence>
<evidence type="ECO:0008006" key="3">
    <source>
        <dbReference type="Google" id="ProtNLM"/>
    </source>
</evidence>
<evidence type="ECO:0000313" key="2">
    <source>
        <dbReference type="Proteomes" id="UP000265703"/>
    </source>
</evidence>